<dbReference type="OrthoDB" id="426293at2759"/>
<dbReference type="EMBL" id="AZHB01000001">
    <property type="protein sequence ID" value="OAA73364.1"/>
    <property type="molecule type" value="Genomic_DNA"/>
</dbReference>
<evidence type="ECO:0000313" key="3">
    <source>
        <dbReference type="EMBL" id="OAA73364.1"/>
    </source>
</evidence>
<sequence>MDAASLMTAPKMHLAGILRGGNESANPYLNPDHAFHITFFEKLQARYGNEEKYYRTLIARDDLKIGHLFGTLRSGQENKSWAQRGCQQAFYRSSFTVLTISRRSENRAKASDDWYWTMLILAPPKFIQHLAEILDSIPGDIIATGQASGQTAQLSRVVYALRIIEKRWRELDEYIGDLLMEDFMDPVAYCQLLFDDSTFSRSRLYFWVLGCLNEFDPMIEDNITQWKLYREARVTPCLRSASAASSTSPSSEESSEGGPHQFDKAQDRAWFLELDQKGEQAKRDLEKVREGFEAKKKRVIALRDGLFNASALIESRSSTRLGMNVQLLTYVSIFYLPMGFCAALWAIPNITDQHTQTPFIITAVLTGLVTYLAVFNLENLAQLPGRVYGSHRKRLVQQMEQDEDQAWKGRSGGFEEFPPSAGQRRPSEWWIMRYQMLRLLRRLRTAATPCTAVVVNCFDFIRRLPSSLRRQEDSDEKKSEV</sequence>
<keyword evidence="2" id="KW-1133">Transmembrane helix</keyword>
<dbReference type="AlphaFoldDB" id="A0A162LNL6"/>
<accession>A0A162LNL6</accession>
<name>A0A162LNL6_CORFA</name>
<evidence type="ECO:0000313" key="4">
    <source>
        <dbReference type="Proteomes" id="UP000076744"/>
    </source>
</evidence>
<organism evidence="3 4">
    <name type="scientific">Cordyceps fumosorosea (strain ARSEF 2679)</name>
    <name type="common">Isaria fumosorosea</name>
    <dbReference type="NCBI Taxonomy" id="1081104"/>
    <lineage>
        <taxon>Eukaryota</taxon>
        <taxon>Fungi</taxon>
        <taxon>Dikarya</taxon>
        <taxon>Ascomycota</taxon>
        <taxon>Pezizomycotina</taxon>
        <taxon>Sordariomycetes</taxon>
        <taxon>Hypocreomycetidae</taxon>
        <taxon>Hypocreales</taxon>
        <taxon>Cordycipitaceae</taxon>
        <taxon>Cordyceps</taxon>
    </lineage>
</organism>
<feature type="transmembrane region" description="Helical" evidence="2">
    <location>
        <begin position="359"/>
        <end position="377"/>
    </location>
</feature>
<feature type="region of interest" description="Disordered" evidence="1">
    <location>
        <begin position="240"/>
        <end position="261"/>
    </location>
</feature>
<feature type="compositionally biased region" description="Low complexity" evidence="1">
    <location>
        <begin position="240"/>
        <end position="252"/>
    </location>
</feature>
<evidence type="ECO:0008006" key="5">
    <source>
        <dbReference type="Google" id="ProtNLM"/>
    </source>
</evidence>
<dbReference type="STRING" id="1081104.A0A162LNL6"/>
<evidence type="ECO:0000256" key="2">
    <source>
        <dbReference type="SAM" id="Phobius"/>
    </source>
</evidence>
<gene>
    <name evidence="3" type="ORF">ISF_00265</name>
</gene>
<dbReference type="Proteomes" id="UP000076744">
    <property type="component" value="Unassembled WGS sequence"/>
</dbReference>
<keyword evidence="2" id="KW-0812">Transmembrane</keyword>
<feature type="transmembrane region" description="Helical" evidence="2">
    <location>
        <begin position="327"/>
        <end position="347"/>
    </location>
</feature>
<proteinExistence type="predicted"/>
<protein>
    <recommendedName>
        <fullName evidence="5">Mg2+ transporter protein, CorA-like/Zinc transport protein ZntB</fullName>
    </recommendedName>
</protein>
<keyword evidence="2" id="KW-0472">Membrane</keyword>
<dbReference type="GeneID" id="30016557"/>
<evidence type="ECO:0000256" key="1">
    <source>
        <dbReference type="SAM" id="MobiDB-lite"/>
    </source>
</evidence>
<comment type="caution">
    <text evidence="3">The sequence shown here is derived from an EMBL/GenBank/DDBJ whole genome shotgun (WGS) entry which is preliminary data.</text>
</comment>
<reference evidence="3 4" key="1">
    <citation type="journal article" date="2016" name="Genome Biol. Evol.">
        <title>Divergent and convergent evolution of fungal pathogenicity.</title>
        <authorList>
            <person name="Shang Y."/>
            <person name="Xiao G."/>
            <person name="Zheng P."/>
            <person name="Cen K."/>
            <person name="Zhan S."/>
            <person name="Wang C."/>
        </authorList>
    </citation>
    <scope>NUCLEOTIDE SEQUENCE [LARGE SCALE GENOMIC DNA]</scope>
    <source>
        <strain evidence="3 4">ARSEF 2679</strain>
    </source>
</reference>
<dbReference type="RefSeq" id="XP_018708322.1">
    <property type="nucleotide sequence ID" value="XM_018843872.1"/>
</dbReference>
<keyword evidence="4" id="KW-1185">Reference proteome</keyword>